<accession>A0AA37S8I6</accession>
<reference evidence="2" key="1">
    <citation type="journal article" date="2014" name="Int. J. Syst. Evol. Microbiol.">
        <title>Complete genome sequence of Corynebacterium casei LMG S-19264T (=DSM 44701T), isolated from a smear-ripened cheese.</title>
        <authorList>
            <consortium name="US DOE Joint Genome Institute (JGI-PGF)"/>
            <person name="Walter F."/>
            <person name="Albersmeier A."/>
            <person name="Kalinowski J."/>
            <person name="Ruckert C."/>
        </authorList>
    </citation>
    <scope>NUCLEOTIDE SEQUENCE</scope>
    <source>
        <strain evidence="2">NBRC 110071</strain>
    </source>
</reference>
<dbReference type="Pfam" id="PF03756">
    <property type="entry name" value="AfsA"/>
    <property type="match status" value="1"/>
</dbReference>
<dbReference type="InterPro" id="IPR005509">
    <property type="entry name" value="AfsA_hotdog_dom"/>
</dbReference>
<evidence type="ECO:0000313" key="3">
    <source>
        <dbReference type="Proteomes" id="UP001161389"/>
    </source>
</evidence>
<dbReference type="Proteomes" id="UP001161389">
    <property type="component" value="Unassembled WGS sequence"/>
</dbReference>
<organism evidence="2 3">
    <name type="scientific">Litoribrevibacter albus</name>
    <dbReference type="NCBI Taxonomy" id="1473156"/>
    <lineage>
        <taxon>Bacteria</taxon>
        <taxon>Pseudomonadati</taxon>
        <taxon>Pseudomonadota</taxon>
        <taxon>Gammaproteobacteria</taxon>
        <taxon>Oceanospirillales</taxon>
        <taxon>Oceanospirillaceae</taxon>
        <taxon>Litoribrevibacter</taxon>
    </lineage>
</organism>
<feature type="domain" description="A-factor biosynthesis hotdog" evidence="1">
    <location>
        <begin position="85"/>
        <end position="170"/>
    </location>
</feature>
<evidence type="ECO:0000313" key="2">
    <source>
        <dbReference type="EMBL" id="GLQ30413.1"/>
    </source>
</evidence>
<protein>
    <recommendedName>
        <fullName evidence="1">A-factor biosynthesis hotdog domain-containing protein</fullName>
    </recommendedName>
</protein>
<proteinExistence type="predicted"/>
<sequence>MHNQTVIVVGDAFTDFAKQENVATYSDTMTMIKEHKFEGLLTVIPGQGIHREKIDDLVRLIATTRNVVLATSAEKLADVAGKELCHKVKQENALVGKPERLSDNVFHLDLLVDDRCEIMSDHITGLHLQGMLVIEAARQSLLAVTETYYCDSDTKYYFVINRMDTHFHKFCFPVGADIRYTIRNLEIKSNGKINGEATVEFFQGDQEPLSVCELSYSALQAEYLSTKEREIAQQTVSNLLANYSEPEEELPLTA</sequence>
<keyword evidence="3" id="KW-1185">Reference proteome</keyword>
<dbReference type="RefSeq" id="WP_284379251.1">
    <property type="nucleotide sequence ID" value="NZ_BSNM01000003.1"/>
</dbReference>
<dbReference type="AlphaFoldDB" id="A0AA37S8I6"/>
<comment type="caution">
    <text evidence="2">The sequence shown here is derived from an EMBL/GenBank/DDBJ whole genome shotgun (WGS) entry which is preliminary data.</text>
</comment>
<name>A0AA37S8I6_9GAMM</name>
<dbReference type="EMBL" id="BSNM01000003">
    <property type="protein sequence ID" value="GLQ30413.1"/>
    <property type="molecule type" value="Genomic_DNA"/>
</dbReference>
<evidence type="ECO:0000259" key="1">
    <source>
        <dbReference type="Pfam" id="PF03756"/>
    </source>
</evidence>
<reference evidence="2" key="2">
    <citation type="submission" date="2023-01" db="EMBL/GenBank/DDBJ databases">
        <title>Draft genome sequence of Litoribrevibacter albus strain NBRC 110071.</title>
        <authorList>
            <person name="Sun Q."/>
            <person name="Mori K."/>
        </authorList>
    </citation>
    <scope>NUCLEOTIDE SEQUENCE</scope>
    <source>
        <strain evidence="2">NBRC 110071</strain>
    </source>
</reference>
<gene>
    <name evidence="2" type="ORF">GCM10007876_08910</name>
</gene>